<comment type="caution">
    <text evidence="2">The sequence shown here is derived from an EMBL/GenBank/DDBJ whole genome shotgun (WGS) entry which is preliminary data.</text>
</comment>
<dbReference type="SUPFAM" id="SSF55826">
    <property type="entry name" value="YbaK/ProRS associated domain"/>
    <property type="match status" value="1"/>
</dbReference>
<proteinExistence type="predicted"/>
<protein>
    <recommendedName>
        <fullName evidence="1">YbaK/aminoacyl-tRNA synthetase-associated domain-containing protein</fullName>
    </recommendedName>
</protein>
<dbReference type="InterPro" id="IPR007214">
    <property type="entry name" value="YbaK/aa-tRNA-synth-assoc-dom"/>
</dbReference>
<gene>
    <name evidence="2" type="ORF">GCM10007938_19690</name>
</gene>
<dbReference type="PANTHER" id="PTHR30411:SF1">
    <property type="entry name" value="CYTOPLASMIC PROTEIN"/>
    <property type="match status" value="1"/>
</dbReference>
<sequence>MVKCILLRDMDSEYVLACVPGDRLVDPRKVRKILNCRRMTCVERDDVQSLTGSQIGTLTPLLLPRYMPIFFDHSILLQPEVTISSGSLLAGIALKTDDLINLCAPILADICR</sequence>
<evidence type="ECO:0000313" key="2">
    <source>
        <dbReference type="EMBL" id="GLT18191.1"/>
    </source>
</evidence>
<dbReference type="Proteomes" id="UP001157138">
    <property type="component" value="Unassembled WGS sequence"/>
</dbReference>
<name>A0ABQ6EZS7_9VIBR</name>
<evidence type="ECO:0000259" key="1">
    <source>
        <dbReference type="Pfam" id="PF04073"/>
    </source>
</evidence>
<feature type="domain" description="YbaK/aminoacyl-tRNA synthetase-associated" evidence="1">
    <location>
        <begin position="2"/>
        <end position="101"/>
    </location>
</feature>
<dbReference type="CDD" id="cd04332">
    <property type="entry name" value="YbaK_like"/>
    <property type="match status" value="1"/>
</dbReference>
<dbReference type="PANTHER" id="PTHR30411">
    <property type="entry name" value="CYTOPLASMIC PROTEIN"/>
    <property type="match status" value="1"/>
</dbReference>
<dbReference type="EMBL" id="BSPW01000036">
    <property type="protein sequence ID" value="GLT18191.1"/>
    <property type="molecule type" value="Genomic_DNA"/>
</dbReference>
<keyword evidence="3" id="KW-1185">Reference proteome</keyword>
<organism evidence="2 3">
    <name type="scientific">Vibrio zhanjiangensis</name>
    <dbReference type="NCBI Taxonomy" id="1046128"/>
    <lineage>
        <taxon>Bacteria</taxon>
        <taxon>Pseudomonadati</taxon>
        <taxon>Pseudomonadota</taxon>
        <taxon>Gammaproteobacteria</taxon>
        <taxon>Vibrionales</taxon>
        <taxon>Vibrionaceae</taxon>
        <taxon>Vibrio</taxon>
    </lineage>
</organism>
<reference evidence="3" key="1">
    <citation type="journal article" date="2019" name="Int. J. Syst. Evol. Microbiol.">
        <title>The Global Catalogue of Microorganisms (GCM) 10K type strain sequencing project: providing services to taxonomists for standard genome sequencing and annotation.</title>
        <authorList>
            <consortium name="The Broad Institute Genomics Platform"/>
            <consortium name="The Broad Institute Genome Sequencing Center for Infectious Disease"/>
            <person name="Wu L."/>
            <person name="Ma J."/>
        </authorList>
    </citation>
    <scope>NUCLEOTIDE SEQUENCE [LARGE SCALE GENOMIC DNA]</scope>
    <source>
        <strain evidence="3">NBRC 108723</strain>
    </source>
</reference>
<accession>A0ABQ6EZS7</accession>
<dbReference type="InterPro" id="IPR036754">
    <property type="entry name" value="YbaK/aa-tRNA-synt-asso_dom_sf"/>
</dbReference>
<dbReference type="Gene3D" id="3.90.960.10">
    <property type="entry name" value="YbaK/aminoacyl-tRNA synthetase-associated domain"/>
    <property type="match status" value="1"/>
</dbReference>
<evidence type="ECO:0000313" key="3">
    <source>
        <dbReference type="Proteomes" id="UP001157138"/>
    </source>
</evidence>
<dbReference type="Pfam" id="PF04073">
    <property type="entry name" value="tRNA_edit"/>
    <property type="match status" value="1"/>
</dbReference>